<dbReference type="Gene3D" id="3.30.450.350">
    <property type="entry name" value="CHASE domain"/>
    <property type="match status" value="1"/>
</dbReference>
<evidence type="ECO:0000313" key="18">
    <source>
        <dbReference type="EMBL" id="KMT65269.1"/>
    </source>
</evidence>
<keyword evidence="5 11" id="KW-0812">Transmembrane</keyword>
<evidence type="ECO:0000256" key="10">
    <source>
        <dbReference type="PROSITE-ProRule" id="PRU00169"/>
    </source>
</evidence>
<evidence type="ECO:0000256" key="3">
    <source>
        <dbReference type="ARBA" id="ARBA00012438"/>
    </source>
</evidence>
<evidence type="ECO:0000256" key="5">
    <source>
        <dbReference type="ARBA" id="ARBA00022692"/>
    </source>
</evidence>
<feature type="transmembrane region" description="Helical" evidence="11">
    <location>
        <begin position="15"/>
        <end position="38"/>
    </location>
</feature>
<proteinExistence type="predicted"/>
<name>A0A0J8GVD5_9ALTE</name>
<dbReference type="SMART" id="SM00091">
    <property type="entry name" value="PAS"/>
    <property type="match status" value="3"/>
</dbReference>
<dbReference type="SUPFAM" id="SSF52172">
    <property type="entry name" value="CheY-like"/>
    <property type="match status" value="2"/>
</dbReference>
<dbReference type="InterPro" id="IPR003594">
    <property type="entry name" value="HATPase_dom"/>
</dbReference>
<feature type="domain" description="Response regulatory" evidence="13">
    <location>
        <begin position="1007"/>
        <end position="1129"/>
    </location>
</feature>
<dbReference type="PROSITE" id="PS50839">
    <property type="entry name" value="CHASE"/>
    <property type="match status" value="1"/>
</dbReference>
<feature type="modified residue" description="4-aspartylphosphate" evidence="10">
    <location>
        <position position="1201"/>
    </location>
</feature>
<dbReference type="PROSITE" id="PS50113">
    <property type="entry name" value="PAC"/>
    <property type="match status" value="1"/>
</dbReference>
<evidence type="ECO:0000256" key="8">
    <source>
        <dbReference type="ARBA" id="ARBA00023136"/>
    </source>
</evidence>
<dbReference type="CDD" id="cd17546">
    <property type="entry name" value="REC_hyHK_CKI1_RcsC-like"/>
    <property type="match status" value="2"/>
</dbReference>
<feature type="domain" description="HPt" evidence="17">
    <location>
        <begin position="1303"/>
        <end position="1403"/>
    </location>
</feature>
<dbReference type="PATRIC" id="fig|1513271.3.peg.1939"/>
<feature type="transmembrane region" description="Helical" evidence="11">
    <location>
        <begin position="324"/>
        <end position="343"/>
    </location>
</feature>
<evidence type="ECO:0000256" key="4">
    <source>
        <dbReference type="ARBA" id="ARBA00022553"/>
    </source>
</evidence>
<dbReference type="InterPro" id="IPR005467">
    <property type="entry name" value="His_kinase_dom"/>
</dbReference>
<dbReference type="PROSITE" id="PS50894">
    <property type="entry name" value="HPT"/>
    <property type="match status" value="1"/>
</dbReference>
<dbReference type="SMART" id="SM00387">
    <property type="entry name" value="HATPase_c"/>
    <property type="match status" value="1"/>
</dbReference>
<dbReference type="InterPro" id="IPR042240">
    <property type="entry name" value="CHASE_sf"/>
</dbReference>
<evidence type="ECO:0000259" key="16">
    <source>
        <dbReference type="PROSITE" id="PS50839"/>
    </source>
</evidence>
<evidence type="ECO:0000256" key="1">
    <source>
        <dbReference type="ARBA" id="ARBA00000085"/>
    </source>
</evidence>
<dbReference type="InterPro" id="IPR001789">
    <property type="entry name" value="Sig_transdc_resp-reg_receiver"/>
</dbReference>
<gene>
    <name evidence="18" type="ORF">XM47_09540</name>
</gene>
<evidence type="ECO:0000256" key="6">
    <source>
        <dbReference type="ARBA" id="ARBA00022989"/>
    </source>
</evidence>
<feature type="domain" description="PAS" evidence="14">
    <location>
        <begin position="500"/>
        <end position="545"/>
    </location>
</feature>
<evidence type="ECO:0000256" key="11">
    <source>
        <dbReference type="SAM" id="Phobius"/>
    </source>
</evidence>
<evidence type="ECO:0000259" key="17">
    <source>
        <dbReference type="PROSITE" id="PS50894"/>
    </source>
</evidence>
<dbReference type="SMART" id="SM00388">
    <property type="entry name" value="HisKA"/>
    <property type="match status" value="1"/>
</dbReference>
<dbReference type="SMART" id="SM00448">
    <property type="entry name" value="REC"/>
    <property type="match status" value="2"/>
</dbReference>
<dbReference type="CDD" id="cd00082">
    <property type="entry name" value="HisKA"/>
    <property type="match status" value="1"/>
</dbReference>
<dbReference type="Pfam" id="PF13426">
    <property type="entry name" value="PAS_9"/>
    <property type="match status" value="1"/>
</dbReference>
<keyword evidence="19" id="KW-1185">Reference proteome</keyword>
<dbReference type="InterPro" id="IPR013767">
    <property type="entry name" value="PAS_fold"/>
</dbReference>
<feature type="domain" description="Response regulatory" evidence="13">
    <location>
        <begin position="1150"/>
        <end position="1268"/>
    </location>
</feature>
<comment type="catalytic activity">
    <reaction evidence="1">
        <text>ATP + protein L-histidine = ADP + protein N-phospho-L-histidine.</text>
        <dbReference type="EC" id="2.7.13.3"/>
    </reaction>
</comment>
<dbReference type="SUPFAM" id="SSF47384">
    <property type="entry name" value="Homodimeric domain of signal transducing histidine kinase"/>
    <property type="match status" value="1"/>
</dbReference>
<feature type="domain" description="Histidine kinase" evidence="12">
    <location>
        <begin position="770"/>
        <end position="989"/>
    </location>
</feature>
<dbReference type="EMBL" id="LAZL01000012">
    <property type="protein sequence ID" value="KMT65269.1"/>
    <property type="molecule type" value="Genomic_DNA"/>
</dbReference>
<dbReference type="SUPFAM" id="SSF55785">
    <property type="entry name" value="PYP-like sensor domain (PAS domain)"/>
    <property type="match status" value="2"/>
</dbReference>
<dbReference type="InterPro" id="IPR000014">
    <property type="entry name" value="PAS"/>
</dbReference>
<dbReference type="InterPro" id="IPR036641">
    <property type="entry name" value="HPT_dom_sf"/>
</dbReference>
<dbReference type="InterPro" id="IPR011006">
    <property type="entry name" value="CheY-like_superfamily"/>
</dbReference>
<dbReference type="Pfam" id="PF02518">
    <property type="entry name" value="HATPase_c"/>
    <property type="match status" value="1"/>
</dbReference>
<dbReference type="Pfam" id="PF03924">
    <property type="entry name" value="CHASE"/>
    <property type="match status" value="1"/>
</dbReference>
<evidence type="ECO:0000259" key="15">
    <source>
        <dbReference type="PROSITE" id="PS50113"/>
    </source>
</evidence>
<protein>
    <recommendedName>
        <fullName evidence="3">histidine kinase</fullName>
        <ecNumber evidence="3">2.7.13.3</ecNumber>
    </recommendedName>
</protein>
<reference evidence="18 19" key="1">
    <citation type="submission" date="2015-04" db="EMBL/GenBank/DDBJ databases">
        <title>Draft Genome Sequence of the Novel Agar-Digesting Marine Bacterium Q1.</title>
        <authorList>
            <person name="Li Y."/>
            <person name="Li D."/>
            <person name="Chen G."/>
            <person name="Du Z."/>
        </authorList>
    </citation>
    <scope>NUCLEOTIDE SEQUENCE [LARGE SCALE GENOMIC DNA]</scope>
    <source>
        <strain evidence="18 19">Q1</strain>
    </source>
</reference>
<dbReference type="InterPro" id="IPR035965">
    <property type="entry name" value="PAS-like_dom_sf"/>
</dbReference>
<dbReference type="GO" id="GO:0005524">
    <property type="term" value="F:ATP binding"/>
    <property type="evidence" value="ECO:0007669"/>
    <property type="project" value="UniProtKB-KW"/>
</dbReference>
<dbReference type="InterPro" id="IPR006189">
    <property type="entry name" value="CHASE_dom"/>
</dbReference>
<dbReference type="CDD" id="cd00130">
    <property type="entry name" value="PAS"/>
    <property type="match status" value="1"/>
</dbReference>
<dbReference type="GO" id="GO:0006355">
    <property type="term" value="P:regulation of DNA-templated transcription"/>
    <property type="evidence" value="ECO:0007669"/>
    <property type="project" value="InterPro"/>
</dbReference>
<dbReference type="PANTHER" id="PTHR45339">
    <property type="entry name" value="HYBRID SIGNAL TRANSDUCTION HISTIDINE KINASE J"/>
    <property type="match status" value="1"/>
</dbReference>
<dbReference type="Gene3D" id="3.30.565.10">
    <property type="entry name" value="Histidine kinase-like ATPase, C-terminal domain"/>
    <property type="match status" value="1"/>
</dbReference>
<dbReference type="PRINTS" id="PR00344">
    <property type="entry name" value="BCTRLSENSOR"/>
</dbReference>
<dbReference type="PROSITE" id="PS50109">
    <property type="entry name" value="HIS_KIN"/>
    <property type="match status" value="1"/>
</dbReference>
<dbReference type="Gene3D" id="1.20.120.160">
    <property type="entry name" value="HPT domain"/>
    <property type="match status" value="1"/>
</dbReference>
<feature type="modified residue" description="Phosphohistidine" evidence="9">
    <location>
        <position position="1342"/>
    </location>
</feature>
<dbReference type="InterPro" id="IPR003661">
    <property type="entry name" value="HisK_dim/P_dom"/>
</dbReference>
<evidence type="ECO:0000256" key="7">
    <source>
        <dbReference type="ARBA" id="ARBA00023012"/>
    </source>
</evidence>
<dbReference type="InterPro" id="IPR000700">
    <property type="entry name" value="PAS-assoc_C"/>
</dbReference>
<dbReference type="PROSITE" id="PS50112">
    <property type="entry name" value="PAS"/>
    <property type="match status" value="1"/>
</dbReference>
<dbReference type="SUPFAM" id="SSF55874">
    <property type="entry name" value="ATPase domain of HSP90 chaperone/DNA topoisomerase II/histidine kinase"/>
    <property type="match status" value="1"/>
</dbReference>
<evidence type="ECO:0000259" key="14">
    <source>
        <dbReference type="PROSITE" id="PS50112"/>
    </source>
</evidence>
<evidence type="ECO:0000259" key="13">
    <source>
        <dbReference type="PROSITE" id="PS50110"/>
    </source>
</evidence>
<evidence type="ECO:0000256" key="9">
    <source>
        <dbReference type="PROSITE-ProRule" id="PRU00110"/>
    </source>
</evidence>
<dbReference type="SUPFAM" id="SSF47226">
    <property type="entry name" value="Histidine-containing phosphotransfer domain, HPT domain"/>
    <property type="match status" value="1"/>
</dbReference>
<dbReference type="Pfam" id="PF00989">
    <property type="entry name" value="PAS"/>
    <property type="match status" value="1"/>
</dbReference>
<keyword evidence="8 11" id="KW-0472">Membrane</keyword>
<dbReference type="Gene3D" id="3.30.450.20">
    <property type="entry name" value="PAS domain"/>
    <property type="match status" value="3"/>
</dbReference>
<dbReference type="GO" id="GO:0005886">
    <property type="term" value="C:plasma membrane"/>
    <property type="evidence" value="ECO:0007669"/>
    <property type="project" value="UniProtKB-SubCell"/>
</dbReference>
<accession>A0A0J8GVD5</accession>
<feature type="domain" description="PAC" evidence="15">
    <location>
        <begin position="582"/>
        <end position="634"/>
    </location>
</feature>
<keyword evidence="6 11" id="KW-1133">Transmembrane helix</keyword>
<dbReference type="Gene3D" id="3.40.50.2300">
    <property type="match status" value="2"/>
</dbReference>
<dbReference type="Pfam" id="PF00512">
    <property type="entry name" value="HisKA"/>
    <property type="match status" value="1"/>
</dbReference>
<feature type="domain" description="CHASE" evidence="16">
    <location>
        <begin position="154"/>
        <end position="301"/>
    </location>
</feature>
<comment type="subcellular location">
    <subcellularLocation>
        <location evidence="2">Membrane</location>
    </subcellularLocation>
</comment>
<dbReference type="SMART" id="SM01079">
    <property type="entry name" value="CHASE"/>
    <property type="match status" value="1"/>
</dbReference>
<dbReference type="Gene3D" id="1.10.287.130">
    <property type="match status" value="1"/>
</dbReference>
<sequence>MVLDAKMAVNFKRDLIRLLFLCVYLIPIIILISGYNFARFVENSVESKNLNRIKAEISKHLTDTSLDIKSSLELYVYGLNGLHGAIKSVGADNFSYQHNLSYFKHRNYPEEFPGARGFGFIKKIDLDQVDSFVEEMKLSKNGDFAIKTIDETWDNHFIIQFIEPEDNNKQAVGLDIASEENRRLAAIHAAISKTVQLTAPITLVQAEEKIKHGFLLLKPVFYDQQESVSQGELAGWVYAPLLIDEIISSIQKKSPNFEFTIEDIAPDDKVNFYNPKNLSATNNQSLQKIQFELFGRSWQVTAHPNQAYIDSLYLNNPHTKFIEMQAFAVLICLFVTIVGIYLIKQYKTYRDKIELAAIVKNAMEGIIGLDSSFCVKNWNDRAASLIGLKTSDRNKPILNLIKTNSSTENLLNIFKKVTAGEAVQHFSIEMNLAEKILHLELNFMPLNQNGKFIGATLSIVDVTKLVGLQSELQCKNKKLEASFDEQASQLSHALSLKHCILNNSEEAIIVTNAQGHINLFNKRSEDILGYHHEEVLGESIVETLFDSSYFLMKQDSVVKQYNLSFKSKFDVLLTVFDHETNGQAEWQLLNKAGNSIELILTSAEVKDDNLNLLGYVFKLKDLTKDKLLEQSFNMIQASVDNSEDILFWISRAGQILKYNPYALVKLGYTDAQLKNISVRDIIDISESDWNKIWLNLSLKNRASIECNYKLANLDKIPMLLAICYLNINAEEIVYISAKNIADRIEKEALLNKALAEATYANEAKIQFLANMSHQIRTPLHAASGMMQLIELTELDPEQLNYVTDAKHSLQNVTYIIDDILDLTQAEKGHLEILPKEFDIFELFSELGSVLTIMAEGKQVEVHYDIDEKLPIKLSGDEKRIKQVLLNIAGNAIKFTEAGEIVIKCKILNEYEDVLELGFDIQDTGVGLSPEKLEQINKFFAQNQLSNRSNYSGVGLTLSNELVNLMHGKIRADSIEGEGSTFSFSIIINKIKDDADSLINLKNNKNLNVLVVDDNKTCLSIISTLAEQLNWVATTANSATEAMQILESGKHFDLALIDWNMPETDGWQLAKQLRSSDALQADIPLVIMITAYTRQMLAQKHTQEPEKLLNGFLTKPVTKLSLLDAVSDAVFAQNITQPTDLNLGLRLVDKRILLVEDNPINQTIAQNLLSSEGAHVVVSSGGLQAIEELENSIIEFDLVLMDIQMPDMDGYETTRKIRSNYKFYDLPILALTSNVLNSDKIKCFEVGMNGHIAKPYELNTLVSMILQFTENTLDKRHNKVGHIADIAAKYQIDLDTTLERFNHSYPLLLKSLLIFLTDLYICLDEIQDKNKVWDETELKMFFHTLKGTSASFGLTQLSEKSELFEKSKTRLVELDNDAKFSQFLPILNASISAVEHLVESLKNIETDSSEQPALPNEEFQMLLEILSDELSHSKMHAIDTYKQVSINLRLISMSQTDVLLECLNKLEFKKAKVIVDEFLVSIRNKEYAD</sequence>
<dbReference type="InterPro" id="IPR008207">
    <property type="entry name" value="Sig_transdc_His_kin_Hpt_dom"/>
</dbReference>
<dbReference type="InterPro" id="IPR004358">
    <property type="entry name" value="Sig_transdc_His_kin-like_C"/>
</dbReference>
<dbReference type="Pfam" id="PF00072">
    <property type="entry name" value="Response_reg"/>
    <property type="match status" value="2"/>
</dbReference>
<dbReference type="PANTHER" id="PTHR45339:SF5">
    <property type="entry name" value="HISTIDINE KINASE"/>
    <property type="match status" value="1"/>
</dbReference>
<dbReference type="EC" id="2.7.13.3" evidence="3"/>
<dbReference type="STRING" id="1513271.XM47_09540"/>
<dbReference type="InterPro" id="IPR036890">
    <property type="entry name" value="HATPase_C_sf"/>
</dbReference>
<feature type="modified residue" description="4-aspartylphosphate" evidence="10">
    <location>
        <position position="1057"/>
    </location>
</feature>
<comment type="caution">
    <text evidence="18">The sequence shown here is derived from an EMBL/GenBank/DDBJ whole genome shotgun (WGS) entry which is preliminary data.</text>
</comment>
<keyword evidence="7" id="KW-0902">Two-component regulatory system</keyword>
<dbReference type="GO" id="GO:0000155">
    <property type="term" value="F:phosphorelay sensor kinase activity"/>
    <property type="evidence" value="ECO:0007669"/>
    <property type="project" value="InterPro"/>
</dbReference>
<keyword evidence="4 10" id="KW-0597">Phosphoprotein</keyword>
<dbReference type="PROSITE" id="PS50110">
    <property type="entry name" value="RESPONSE_REGULATORY"/>
    <property type="match status" value="2"/>
</dbReference>
<evidence type="ECO:0000256" key="2">
    <source>
        <dbReference type="ARBA" id="ARBA00004370"/>
    </source>
</evidence>
<evidence type="ECO:0000313" key="19">
    <source>
        <dbReference type="Proteomes" id="UP000037600"/>
    </source>
</evidence>
<dbReference type="NCBIfam" id="TIGR00229">
    <property type="entry name" value="sensory_box"/>
    <property type="match status" value="1"/>
</dbReference>
<evidence type="ECO:0000259" key="12">
    <source>
        <dbReference type="PROSITE" id="PS50109"/>
    </source>
</evidence>
<dbReference type="Proteomes" id="UP000037600">
    <property type="component" value="Unassembled WGS sequence"/>
</dbReference>
<organism evidence="18 19">
    <name type="scientific">Catenovulum maritimum</name>
    <dbReference type="NCBI Taxonomy" id="1513271"/>
    <lineage>
        <taxon>Bacteria</taxon>
        <taxon>Pseudomonadati</taxon>
        <taxon>Pseudomonadota</taxon>
        <taxon>Gammaproteobacteria</taxon>
        <taxon>Alteromonadales</taxon>
        <taxon>Alteromonadaceae</taxon>
        <taxon>Catenovulum</taxon>
    </lineage>
</organism>
<dbReference type="InterPro" id="IPR036097">
    <property type="entry name" value="HisK_dim/P_sf"/>
</dbReference>